<comment type="caution">
    <text evidence="2">The sequence shown here is derived from an EMBL/GenBank/DDBJ whole genome shotgun (WGS) entry which is preliminary data.</text>
</comment>
<dbReference type="Proteomes" id="UP000610303">
    <property type="component" value="Unassembled WGS sequence"/>
</dbReference>
<reference evidence="2" key="1">
    <citation type="journal article" date="2014" name="Int. J. Syst. Evol. Microbiol.">
        <title>Complete genome sequence of Corynebacterium casei LMG S-19264T (=DSM 44701T), isolated from a smear-ripened cheese.</title>
        <authorList>
            <consortium name="US DOE Joint Genome Institute (JGI-PGF)"/>
            <person name="Walter F."/>
            <person name="Albersmeier A."/>
            <person name="Kalinowski J."/>
            <person name="Ruckert C."/>
        </authorList>
    </citation>
    <scope>NUCLEOTIDE SEQUENCE</scope>
    <source>
        <strain evidence="2">JCM 3346</strain>
    </source>
</reference>
<gene>
    <name evidence="2" type="ORF">GCM10010196_26420</name>
</gene>
<dbReference type="AlphaFoldDB" id="A0A918CLT3"/>
<dbReference type="EMBL" id="BMRJ01000002">
    <property type="protein sequence ID" value="GGR30995.1"/>
    <property type="molecule type" value="Genomic_DNA"/>
</dbReference>
<keyword evidence="1" id="KW-0472">Membrane</keyword>
<accession>A0A918CLT3</accession>
<keyword evidence="1" id="KW-0812">Transmembrane</keyword>
<proteinExistence type="predicted"/>
<sequence>MSQTTAELVFASIGFIGFFALGIASVVVPRRVGRFFQVGGGPLLGPRMAAKMFSTGRIRYTGCVLTLMTPFMAWGAVTNILA</sequence>
<organism evidence="2 3">
    <name type="scientific">Agromyces mediolanus</name>
    <name type="common">Corynebacterium mediolanum</name>
    <dbReference type="NCBI Taxonomy" id="41986"/>
    <lineage>
        <taxon>Bacteria</taxon>
        <taxon>Bacillati</taxon>
        <taxon>Actinomycetota</taxon>
        <taxon>Actinomycetes</taxon>
        <taxon>Micrococcales</taxon>
        <taxon>Microbacteriaceae</taxon>
        <taxon>Agromyces</taxon>
    </lineage>
</organism>
<evidence type="ECO:0000256" key="1">
    <source>
        <dbReference type="SAM" id="Phobius"/>
    </source>
</evidence>
<evidence type="ECO:0000313" key="2">
    <source>
        <dbReference type="EMBL" id="GGR30995.1"/>
    </source>
</evidence>
<feature type="transmembrane region" description="Helical" evidence="1">
    <location>
        <begin position="58"/>
        <end position="77"/>
    </location>
</feature>
<evidence type="ECO:0000313" key="3">
    <source>
        <dbReference type="Proteomes" id="UP000610303"/>
    </source>
</evidence>
<keyword evidence="3" id="KW-1185">Reference proteome</keyword>
<reference evidence="2" key="2">
    <citation type="submission" date="2020-09" db="EMBL/GenBank/DDBJ databases">
        <authorList>
            <person name="Sun Q."/>
            <person name="Ohkuma M."/>
        </authorList>
    </citation>
    <scope>NUCLEOTIDE SEQUENCE</scope>
    <source>
        <strain evidence="2">JCM 3346</strain>
    </source>
</reference>
<feature type="transmembrane region" description="Helical" evidence="1">
    <location>
        <begin position="6"/>
        <end position="28"/>
    </location>
</feature>
<protein>
    <submittedName>
        <fullName evidence="2">Uncharacterized protein</fullName>
    </submittedName>
</protein>
<name>A0A918CLT3_AGRME</name>
<keyword evidence="1" id="KW-1133">Transmembrane helix</keyword>